<organism evidence="1 2">
    <name type="scientific">Brevibacillus laterosporus</name>
    <name type="common">Bacillus laterosporus</name>
    <dbReference type="NCBI Taxonomy" id="1465"/>
    <lineage>
        <taxon>Bacteria</taxon>
        <taxon>Bacillati</taxon>
        <taxon>Bacillota</taxon>
        <taxon>Bacilli</taxon>
        <taxon>Bacillales</taxon>
        <taxon>Paenibacillaceae</taxon>
        <taxon>Brevibacillus</taxon>
    </lineage>
</organism>
<accession>A0A502J1P0</accession>
<dbReference type="Gene3D" id="3.30.70.100">
    <property type="match status" value="1"/>
</dbReference>
<protein>
    <submittedName>
        <fullName evidence="1">Heavy-metal-associated domain-containing protein</fullName>
    </submittedName>
</protein>
<dbReference type="GO" id="GO:0046872">
    <property type="term" value="F:metal ion binding"/>
    <property type="evidence" value="ECO:0007669"/>
    <property type="project" value="InterPro"/>
</dbReference>
<dbReference type="CDD" id="cd00371">
    <property type="entry name" value="HMA"/>
    <property type="match status" value="1"/>
</dbReference>
<dbReference type="PROSITE" id="PS50846">
    <property type="entry name" value="HMA_2"/>
    <property type="match status" value="1"/>
</dbReference>
<dbReference type="AlphaFoldDB" id="A0A502J1P0"/>
<dbReference type="Pfam" id="PF00403">
    <property type="entry name" value="HMA"/>
    <property type="match status" value="1"/>
</dbReference>
<dbReference type="Proteomes" id="UP000319432">
    <property type="component" value="Chromosome"/>
</dbReference>
<dbReference type="InterPro" id="IPR036163">
    <property type="entry name" value="HMA_dom_sf"/>
</dbReference>
<dbReference type="OrthoDB" id="9813965at2"/>
<reference evidence="1 2" key="1">
    <citation type="submission" date="2018-11" db="EMBL/GenBank/DDBJ databases">
        <title>Phylogenetic determinants of toxin gene distribution in genomes of Brevibacillus laterosporus.</title>
        <authorList>
            <person name="Glare T.R."/>
            <person name="Durrant A."/>
            <person name="Berry C."/>
            <person name="Palma L."/>
            <person name="Ormskirk M."/>
            <person name="Cox M.O."/>
        </authorList>
    </citation>
    <scope>NUCLEOTIDE SEQUENCE [LARGE SCALE GENOMIC DNA]</scope>
    <source>
        <strain evidence="1 2">1821L</strain>
    </source>
</reference>
<evidence type="ECO:0000313" key="1">
    <source>
        <dbReference type="EMBL" id="QDX93514.1"/>
    </source>
</evidence>
<dbReference type="InterPro" id="IPR006121">
    <property type="entry name" value="HMA_dom"/>
</dbReference>
<name>A0A502J1P0_BRELA</name>
<gene>
    <name evidence="1" type="ORF">EEL30_15165</name>
</gene>
<dbReference type="EMBL" id="CP033464">
    <property type="protein sequence ID" value="QDX93514.1"/>
    <property type="molecule type" value="Genomic_DNA"/>
</dbReference>
<sequence>MGGYSILNTIGVEHVQVEFAEKQVEIEYDPNIIEAGFLKETVEKLGYKVV</sequence>
<evidence type="ECO:0000313" key="2">
    <source>
        <dbReference type="Proteomes" id="UP000319432"/>
    </source>
</evidence>
<proteinExistence type="predicted"/>
<keyword evidence="2" id="KW-1185">Reference proteome</keyword>
<dbReference type="SUPFAM" id="SSF55008">
    <property type="entry name" value="HMA, heavy metal-associated domain"/>
    <property type="match status" value="1"/>
</dbReference>